<evidence type="ECO:0000259" key="7">
    <source>
        <dbReference type="Pfam" id="PF02770"/>
    </source>
</evidence>
<dbReference type="EMBL" id="QEFD01000176">
    <property type="protein sequence ID" value="PVU74864.1"/>
    <property type="molecule type" value="Genomic_DNA"/>
</dbReference>
<protein>
    <submittedName>
        <fullName evidence="9">Acyl-CoA dehydrogenase</fullName>
    </submittedName>
</protein>
<dbReference type="InterPro" id="IPR037069">
    <property type="entry name" value="AcylCoA_DH/ox_N_sf"/>
</dbReference>
<proteinExistence type="inferred from homology"/>
<keyword evidence="4 5" id="KW-0274">FAD</keyword>
<evidence type="ECO:0000256" key="2">
    <source>
        <dbReference type="ARBA" id="ARBA00009347"/>
    </source>
</evidence>
<feature type="domain" description="Acyl-CoA oxidase/dehydrogenase middle" evidence="7">
    <location>
        <begin position="113"/>
        <end position="201"/>
    </location>
</feature>
<dbReference type="Gene3D" id="2.40.110.10">
    <property type="entry name" value="Butyryl-CoA Dehydrogenase, subunit A, domain 2"/>
    <property type="match status" value="1"/>
</dbReference>
<gene>
    <name evidence="9" type="ORF">DDW13_05945</name>
</gene>
<dbReference type="Gene3D" id="1.10.540.10">
    <property type="entry name" value="Acyl-CoA dehydrogenase/oxidase, N-terminal domain"/>
    <property type="match status" value="1"/>
</dbReference>
<dbReference type="SUPFAM" id="SSF47203">
    <property type="entry name" value="Acyl-CoA dehydrogenase C-terminal domain-like"/>
    <property type="match status" value="1"/>
</dbReference>
<comment type="similarity">
    <text evidence="2 5">Belongs to the acyl-CoA dehydrogenase family.</text>
</comment>
<evidence type="ECO:0000259" key="8">
    <source>
        <dbReference type="Pfam" id="PF02771"/>
    </source>
</evidence>
<accession>A0A2T9X446</accession>
<dbReference type="Pfam" id="PF00441">
    <property type="entry name" value="Acyl-CoA_dh_1"/>
    <property type="match status" value="1"/>
</dbReference>
<dbReference type="GO" id="GO:0050660">
    <property type="term" value="F:flavin adenine dinucleotide binding"/>
    <property type="evidence" value="ECO:0007669"/>
    <property type="project" value="InterPro"/>
</dbReference>
<comment type="cofactor">
    <cofactor evidence="1 5">
        <name>FAD</name>
        <dbReference type="ChEBI" id="CHEBI:57692"/>
    </cofactor>
</comment>
<dbReference type="InterPro" id="IPR036250">
    <property type="entry name" value="AcylCo_DH-like_C"/>
</dbReference>
<dbReference type="PANTHER" id="PTHR43884">
    <property type="entry name" value="ACYL-COA DEHYDROGENASE"/>
    <property type="match status" value="1"/>
</dbReference>
<evidence type="ECO:0000256" key="3">
    <source>
        <dbReference type="ARBA" id="ARBA00022630"/>
    </source>
</evidence>
<name>A0A2T9X446_9CREN</name>
<dbReference type="AlphaFoldDB" id="A0A2T9X446"/>
<evidence type="ECO:0000259" key="6">
    <source>
        <dbReference type="Pfam" id="PF00441"/>
    </source>
</evidence>
<dbReference type="PIRSF" id="PIRSF016578">
    <property type="entry name" value="HsaA"/>
    <property type="match status" value="1"/>
</dbReference>
<dbReference type="InterPro" id="IPR009100">
    <property type="entry name" value="AcylCoA_DH/oxidase_NM_dom_sf"/>
</dbReference>
<dbReference type="Pfam" id="PF02770">
    <property type="entry name" value="Acyl-CoA_dh_M"/>
    <property type="match status" value="1"/>
</dbReference>
<dbReference type="CDD" id="cd00567">
    <property type="entry name" value="ACAD"/>
    <property type="match status" value="1"/>
</dbReference>
<evidence type="ECO:0000256" key="1">
    <source>
        <dbReference type="ARBA" id="ARBA00001974"/>
    </source>
</evidence>
<dbReference type="InterPro" id="IPR013786">
    <property type="entry name" value="AcylCoA_DH/ox_N"/>
</dbReference>
<feature type="domain" description="Acyl-CoA dehydrogenase/oxidase C-terminal" evidence="6">
    <location>
        <begin position="227"/>
        <end position="340"/>
    </location>
</feature>
<dbReference type="InterPro" id="IPR009075">
    <property type="entry name" value="AcylCo_DH/oxidase_C"/>
</dbReference>
<feature type="domain" description="Acyl-CoA dehydrogenase/oxidase N-terminal" evidence="8">
    <location>
        <begin position="14"/>
        <end position="108"/>
    </location>
</feature>
<dbReference type="Proteomes" id="UP000245638">
    <property type="component" value="Unassembled WGS sequence"/>
</dbReference>
<comment type="caution">
    <text evidence="9">The sequence shown here is derived from an EMBL/GenBank/DDBJ whole genome shotgun (WGS) entry which is preliminary data.</text>
</comment>
<evidence type="ECO:0000256" key="5">
    <source>
        <dbReference type="RuleBase" id="RU362125"/>
    </source>
</evidence>
<keyword evidence="3 5" id="KW-0285">Flavoprotein</keyword>
<evidence type="ECO:0000256" key="4">
    <source>
        <dbReference type="ARBA" id="ARBA00022827"/>
    </source>
</evidence>
<evidence type="ECO:0000313" key="9">
    <source>
        <dbReference type="EMBL" id="PVU74864.1"/>
    </source>
</evidence>
<dbReference type="GO" id="GO:0003995">
    <property type="term" value="F:acyl-CoA dehydrogenase activity"/>
    <property type="evidence" value="ECO:0007669"/>
    <property type="project" value="TreeGrafter"/>
</dbReference>
<dbReference type="PANTHER" id="PTHR43884:SF12">
    <property type="entry name" value="ISOVALERYL-COA DEHYDROGENASE, MITOCHONDRIAL-RELATED"/>
    <property type="match status" value="1"/>
</dbReference>
<dbReference type="InterPro" id="IPR006091">
    <property type="entry name" value="Acyl-CoA_Oxase/DH_mid-dom"/>
</dbReference>
<evidence type="ECO:0000313" key="10">
    <source>
        <dbReference type="Proteomes" id="UP000245638"/>
    </source>
</evidence>
<dbReference type="SUPFAM" id="SSF56645">
    <property type="entry name" value="Acyl-CoA dehydrogenase NM domain-like"/>
    <property type="match status" value="1"/>
</dbReference>
<organism evidence="9 10">
    <name type="scientific">Acidianus hospitalis</name>
    <dbReference type="NCBI Taxonomy" id="563177"/>
    <lineage>
        <taxon>Archaea</taxon>
        <taxon>Thermoproteota</taxon>
        <taxon>Thermoprotei</taxon>
        <taxon>Sulfolobales</taxon>
        <taxon>Sulfolobaceae</taxon>
        <taxon>Acidianus</taxon>
    </lineage>
</organism>
<sequence>MSEETELIIQSSSEVAKQLDSTSEEQGIFPRKNLELLAQQGFMGILIPKPYGMGLPARVFVDVVKNIAKVSPSTAWIYVTHVAATMAFNTFASQSLKDKYMNDLVNGKLLIGAAGTESVGGAINAVLNTTAELKGDKYVINGNKTFITGVGELDLFMIITKIVGQQKPGVILVEKGQTKVGQKFVSLGMKGVSWGELILENAEVSKDNFIVDDFVKFLGVLGRVGMLGVSAISLGLAEGAFEEALNHVKSRKLGQNTLGSFEGVQIYLAEMSAKIEAMRQLLYYAADQLSTQNPLPAVLKARIFITENALDVIDKALRITGGHGFSNALKIEKYYRDARAPMLHFQTLEISKKVLGGILVS</sequence>
<dbReference type="InterPro" id="IPR046373">
    <property type="entry name" value="Acyl-CoA_Oxase/DH_mid-dom_sf"/>
</dbReference>
<dbReference type="Gene3D" id="1.20.140.10">
    <property type="entry name" value="Butyryl-CoA Dehydrogenase, subunit A, domain 3"/>
    <property type="match status" value="1"/>
</dbReference>
<keyword evidence="5" id="KW-0560">Oxidoreductase</keyword>
<reference evidence="9 10" key="1">
    <citation type="journal article" date="2015" name="Appl. Environ. Microbiol.">
        <title>Nanoarchaeota, Their Sulfolobales Host, and Nanoarchaeota Virus Distribution across Yellowstone National Park Hot Springs.</title>
        <authorList>
            <person name="Munson-McGee J.H."/>
            <person name="Field E.K."/>
            <person name="Bateson M."/>
            <person name="Rooney C."/>
            <person name="Stepanauskas R."/>
            <person name="Young M.J."/>
        </authorList>
    </citation>
    <scope>NUCLEOTIDE SEQUENCE [LARGE SCALE GENOMIC DNA]</scope>
    <source>
        <strain evidence="9">SCGC AC-742_N10</strain>
    </source>
</reference>
<dbReference type="Pfam" id="PF02771">
    <property type="entry name" value="Acyl-CoA_dh_N"/>
    <property type="match status" value="1"/>
</dbReference>